<reference evidence="2" key="1">
    <citation type="submission" date="2020-05" db="EMBL/GenBank/DDBJ databases">
        <title>Phylogenomic resolution of chytrid fungi.</title>
        <authorList>
            <person name="Stajich J.E."/>
            <person name="Amses K."/>
            <person name="Simmons R."/>
            <person name="Seto K."/>
            <person name="Myers J."/>
            <person name="Bonds A."/>
            <person name="Quandt C.A."/>
            <person name="Barry K."/>
            <person name="Liu P."/>
            <person name="Grigoriev I."/>
            <person name="Longcore J.E."/>
            <person name="James T.Y."/>
        </authorList>
    </citation>
    <scope>NUCLEOTIDE SEQUENCE</scope>
    <source>
        <strain evidence="2">JEL0513</strain>
    </source>
</reference>
<proteinExistence type="predicted"/>
<keyword evidence="3" id="KW-1185">Reference proteome</keyword>
<comment type="caution">
    <text evidence="2">The sequence shown here is derived from an EMBL/GenBank/DDBJ whole genome shotgun (WGS) entry which is preliminary data.</text>
</comment>
<evidence type="ECO:0000313" key="3">
    <source>
        <dbReference type="Proteomes" id="UP001211907"/>
    </source>
</evidence>
<feature type="region of interest" description="Disordered" evidence="1">
    <location>
        <begin position="1"/>
        <end position="64"/>
    </location>
</feature>
<feature type="compositionally biased region" description="Low complexity" evidence="1">
    <location>
        <begin position="10"/>
        <end position="21"/>
    </location>
</feature>
<protein>
    <submittedName>
        <fullName evidence="2">Uncharacterized protein</fullName>
    </submittedName>
</protein>
<evidence type="ECO:0000313" key="2">
    <source>
        <dbReference type="EMBL" id="KAJ3113454.1"/>
    </source>
</evidence>
<sequence length="153" mass="16962">MSARDHHQHSNQQQQQQQQQQKHQDYHQINSPAMSPFSAPGQMSPFSPTLPVSAPTSPHSEHLNFTQMPPEMAARSLSKLLPSWMPSMFQTHPAHNSEEISTVNQTYPSAIFPAAETTILRSTAPVLPEVPKKNDAGGFMRAGLKGLGIWNDK</sequence>
<gene>
    <name evidence="2" type="ORF">HK100_001977</name>
</gene>
<dbReference type="Proteomes" id="UP001211907">
    <property type="component" value="Unassembled WGS sequence"/>
</dbReference>
<feature type="compositionally biased region" description="Polar residues" evidence="1">
    <location>
        <begin position="54"/>
        <end position="64"/>
    </location>
</feature>
<dbReference type="AlphaFoldDB" id="A0AAD5XAM9"/>
<dbReference type="EMBL" id="JADGJH010001448">
    <property type="protein sequence ID" value="KAJ3113454.1"/>
    <property type="molecule type" value="Genomic_DNA"/>
</dbReference>
<evidence type="ECO:0000256" key="1">
    <source>
        <dbReference type="SAM" id="MobiDB-lite"/>
    </source>
</evidence>
<organism evidence="2 3">
    <name type="scientific">Physocladia obscura</name>
    <dbReference type="NCBI Taxonomy" id="109957"/>
    <lineage>
        <taxon>Eukaryota</taxon>
        <taxon>Fungi</taxon>
        <taxon>Fungi incertae sedis</taxon>
        <taxon>Chytridiomycota</taxon>
        <taxon>Chytridiomycota incertae sedis</taxon>
        <taxon>Chytridiomycetes</taxon>
        <taxon>Chytridiales</taxon>
        <taxon>Chytriomycetaceae</taxon>
        <taxon>Physocladia</taxon>
    </lineage>
</organism>
<name>A0AAD5XAM9_9FUNG</name>
<accession>A0AAD5XAM9</accession>